<dbReference type="PANTHER" id="PTHR11777">
    <property type="entry name" value="ALANYL-TRNA SYNTHETASE"/>
    <property type="match status" value="1"/>
</dbReference>
<evidence type="ECO:0000256" key="8">
    <source>
        <dbReference type="ARBA" id="ARBA00022840"/>
    </source>
</evidence>
<gene>
    <name evidence="12" type="primary">alaS</name>
    <name evidence="14" type="ORF">W908_06885</name>
</gene>
<evidence type="ECO:0000256" key="3">
    <source>
        <dbReference type="ARBA" id="ARBA00022555"/>
    </source>
</evidence>
<dbReference type="PROSITE" id="PS50860">
    <property type="entry name" value="AA_TRNA_LIGASE_II_ALA"/>
    <property type="match status" value="1"/>
</dbReference>
<dbReference type="InterPro" id="IPR023033">
    <property type="entry name" value="Ala_tRNA_ligase_euk/bac"/>
</dbReference>
<dbReference type="GO" id="GO:0004813">
    <property type="term" value="F:alanine-tRNA ligase activity"/>
    <property type="evidence" value="ECO:0007669"/>
    <property type="project" value="UniProtKB-UniRule"/>
</dbReference>
<dbReference type="PATRIC" id="fig|1125411.7.peg.1356"/>
<reference evidence="14 15" key="1">
    <citation type="journal article" date="2015" name="Genome Announc.">
        <title>Genome Sequence of 'Candidatus Thioglobus singularis' Strain PS1, a Mixotroph from the SUP05 Clade of Marine Gammaproteobacteria.</title>
        <authorList>
            <person name="Marshall K.T."/>
            <person name="Morris R.M."/>
        </authorList>
    </citation>
    <scope>NUCLEOTIDE SEQUENCE [LARGE SCALE GENOMIC DNA]</scope>
    <source>
        <strain evidence="14 15">PS1</strain>
    </source>
</reference>
<dbReference type="GO" id="GO:0045892">
    <property type="term" value="P:negative regulation of DNA-templated transcription"/>
    <property type="evidence" value="ECO:0007669"/>
    <property type="project" value="TreeGrafter"/>
</dbReference>
<dbReference type="SMART" id="SM00863">
    <property type="entry name" value="tRNA_SAD"/>
    <property type="match status" value="1"/>
</dbReference>
<dbReference type="PANTHER" id="PTHR11777:SF9">
    <property type="entry name" value="ALANINE--TRNA LIGASE, CYTOPLASMIC"/>
    <property type="match status" value="1"/>
</dbReference>
<dbReference type="SUPFAM" id="SSF101353">
    <property type="entry name" value="Putative anticodon-binding domain of alanyl-tRNA synthetase (AlaRS)"/>
    <property type="match status" value="1"/>
</dbReference>
<dbReference type="CDD" id="cd00673">
    <property type="entry name" value="AlaRS_core"/>
    <property type="match status" value="1"/>
</dbReference>
<keyword evidence="3 12" id="KW-0820">tRNA-binding</keyword>
<evidence type="ECO:0000313" key="14">
    <source>
        <dbReference type="EMBL" id="ALE02280.1"/>
    </source>
</evidence>
<dbReference type="GO" id="GO:0000049">
    <property type="term" value="F:tRNA binding"/>
    <property type="evidence" value="ECO:0007669"/>
    <property type="project" value="UniProtKB-KW"/>
</dbReference>
<dbReference type="InterPro" id="IPR003156">
    <property type="entry name" value="DHHA1_dom"/>
</dbReference>
<dbReference type="KEGG" id="tsn:W908_06885"/>
<dbReference type="InterPro" id="IPR050058">
    <property type="entry name" value="Ala-tRNA_ligase"/>
</dbReference>
<evidence type="ECO:0000259" key="13">
    <source>
        <dbReference type="PROSITE" id="PS50860"/>
    </source>
</evidence>
<evidence type="ECO:0000256" key="4">
    <source>
        <dbReference type="ARBA" id="ARBA00022598"/>
    </source>
</evidence>
<dbReference type="GO" id="GO:0005829">
    <property type="term" value="C:cytosol"/>
    <property type="evidence" value="ECO:0007669"/>
    <property type="project" value="TreeGrafter"/>
</dbReference>
<dbReference type="Proteomes" id="UP000068905">
    <property type="component" value="Chromosome"/>
</dbReference>
<dbReference type="Gene3D" id="3.30.930.10">
    <property type="entry name" value="Bira Bifunctional Protein, Domain 2"/>
    <property type="match status" value="1"/>
</dbReference>
<dbReference type="Pfam" id="PF07973">
    <property type="entry name" value="tRNA_SAD"/>
    <property type="match status" value="1"/>
</dbReference>
<dbReference type="Pfam" id="PF02272">
    <property type="entry name" value="DHHA1"/>
    <property type="match status" value="1"/>
</dbReference>
<dbReference type="SUPFAM" id="SSF50447">
    <property type="entry name" value="Translation proteins"/>
    <property type="match status" value="1"/>
</dbReference>
<dbReference type="Gene3D" id="2.40.30.130">
    <property type="match status" value="1"/>
</dbReference>
<proteinExistence type="inferred from homology"/>
<dbReference type="InterPro" id="IPR018164">
    <property type="entry name" value="Ala-tRNA-synth_IIc_N"/>
</dbReference>
<evidence type="ECO:0000256" key="12">
    <source>
        <dbReference type="HAMAP-Rule" id="MF_00036"/>
    </source>
</evidence>
<protein>
    <recommendedName>
        <fullName evidence="12">Alanine--tRNA ligase</fullName>
        <ecNumber evidence="12">6.1.1.7</ecNumber>
    </recommendedName>
    <alternativeName>
        <fullName evidence="12">Alanyl-tRNA synthetase</fullName>
        <shortName evidence="12">AlaRS</shortName>
    </alternativeName>
</protein>
<keyword evidence="4 12" id="KW-0436">Ligase</keyword>
<evidence type="ECO:0000313" key="15">
    <source>
        <dbReference type="Proteomes" id="UP000068905"/>
    </source>
</evidence>
<comment type="catalytic activity">
    <reaction evidence="12">
        <text>tRNA(Ala) + L-alanine + ATP = L-alanyl-tRNA(Ala) + AMP + diphosphate</text>
        <dbReference type="Rhea" id="RHEA:12540"/>
        <dbReference type="Rhea" id="RHEA-COMP:9657"/>
        <dbReference type="Rhea" id="RHEA-COMP:9923"/>
        <dbReference type="ChEBI" id="CHEBI:30616"/>
        <dbReference type="ChEBI" id="CHEBI:33019"/>
        <dbReference type="ChEBI" id="CHEBI:57972"/>
        <dbReference type="ChEBI" id="CHEBI:78442"/>
        <dbReference type="ChEBI" id="CHEBI:78497"/>
        <dbReference type="ChEBI" id="CHEBI:456215"/>
        <dbReference type="EC" id="6.1.1.7"/>
    </reaction>
</comment>
<dbReference type="InterPro" id="IPR002318">
    <property type="entry name" value="Ala-tRNA-lgiase_IIc"/>
</dbReference>
<dbReference type="Gene3D" id="3.30.54.20">
    <property type="match status" value="1"/>
</dbReference>
<evidence type="ECO:0000256" key="5">
    <source>
        <dbReference type="ARBA" id="ARBA00022723"/>
    </source>
</evidence>
<dbReference type="EMBL" id="CP006911">
    <property type="protein sequence ID" value="ALE02280.1"/>
    <property type="molecule type" value="Genomic_DNA"/>
</dbReference>
<dbReference type="InterPro" id="IPR012947">
    <property type="entry name" value="tRNA_SAD"/>
</dbReference>
<accession>A0A0M4LG53</accession>
<dbReference type="GO" id="GO:0002161">
    <property type="term" value="F:aminoacyl-tRNA deacylase activity"/>
    <property type="evidence" value="ECO:0007669"/>
    <property type="project" value="TreeGrafter"/>
</dbReference>
<dbReference type="FunFam" id="3.30.930.10:FF:000004">
    <property type="entry name" value="Alanine--tRNA ligase"/>
    <property type="match status" value="1"/>
</dbReference>
<name>A0A0M4LG53_9GAMM</name>
<comment type="function">
    <text evidence="12">Catalyzes the attachment of alanine to tRNA(Ala) in a two-step reaction: alanine is first activated by ATP to form Ala-AMP and then transferred to the acceptor end of tRNA(Ala). Also edits incorrectly charged Ser-tRNA(Ala) and Gly-tRNA(Ala) via its editing domain.</text>
</comment>
<feature type="binding site" evidence="12">
    <location>
        <position position="566"/>
    </location>
    <ligand>
        <name>Zn(2+)</name>
        <dbReference type="ChEBI" id="CHEBI:29105"/>
    </ligand>
</feature>
<dbReference type="Gene3D" id="3.10.310.40">
    <property type="match status" value="1"/>
</dbReference>
<dbReference type="InterPro" id="IPR018162">
    <property type="entry name" value="Ala-tRNA-ligase_IIc_anticod-bd"/>
</dbReference>
<keyword evidence="10 12" id="KW-0648">Protein biosynthesis</keyword>
<feature type="binding site" evidence="12">
    <location>
        <position position="670"/>
    </location>
    <ligand>
        <name>Zn(2+)</name>
        <dbReference type="ChEBI" id="CHEBI:29105"/>
    </ligand>
</feature>
<dbReference type="Pfam" id="PF01411">
    <property type="entry name" value="tRNA-synt_2c"/>
    <property type="match status" value="1"/>
</dbReference>
<dbReference type="GO" id="GO:0008270">
    <property type="term" value="F:zinc ion binding"/>
    <property type="evidence" value="ECO:0007669"/>
    <property type="project" value="UniProtKB-UniRule"/>
</dbReference>
<keyword evidence="5 12" id="KW-0479">Metal-binding</keyword>
<evidence type="ECO:0000256" key="10">
    <source>
        <dbReference type="ARBA" id="ARBA00022917"/>
    </source>
</evidence>
<keyword evidence="8 12" id="KW-0067">ATP-binding</keyword>
<dbReference type="GO" id="GO:0006419">
    <property type="term" value="P:alanyl-tRNA aminoacylation"/>
    <property type="evidence" value="ECO:0007669"/>
    <property type="project" value="UniProtKB-UniRule"/>
</dbReference>
<comment type="similarity">
    <text evidence="2 12">Belongs to the class-II aminoacyl-tRNA synthetase family.</text>
</comment>
<dbReference type="Gene3D" id="3.30.980.10">
    <property type="entry name" value="Threonyl-trna Synthetase, Chain A, domain 2"/>
    <property type="match status" value="1"/>
</dbReference>
<keyword evidence="12" id="KW-0963">Cytoplasm</keyword>
<keyword evidence="7 12" id="KW-0862">Zinc</keyword>
<feature type="binding site" evidence="12">
    <location>
        <position position="562"/>
    </location>
    <ligand>
        <name>Zn(2+)</name>
        <dbReference type="ChEBI" id="CHEBI:29105"/>
    </ligand>
</feature>
<dbReference type="STRING" id="1125411.W908_06885"/>
<keyword evidence="6 12" id="KW-0547">Nucleotide-binding</keyword>
<organism evidence="14 15">
    <name type="scientific">Candidatus Pseudothioglobus singularis PS1</name>
    <dbReference type="NCBI Taxonomy" id="1125411"/>
    <lineage>
        <taxon>Bacteria</taxon>
        <taxon>Pseudomonadati</taxon>
        <taxon>Pseudomonadota</taxon>
        <taxon>Gammaproteobacteria</taxon>
        <taxon>Candidatus Pseudothioglobaceae</taxon>
        <taxon>Candidatus Pseudothioglobus</taxon>
    </lineage>
</organism>
<dbReference type="FunFam" id="3.10.310.40:FF:000001">
    <property type="entry name" value="Alanine--tRNA ligase"/>
    <property type="match status" value="1"/>
</dbReference>
<sequence>MQINFKMKTAEIRQKFLTYFESNGHSIQQSASLVPHNDNTLLFVNAGMVPFKDFFTGAAKKPFDRAVSCQRCVRAGGKHNDLDNVGYTARHHTFFEMLGNFSFGDYFKSEAIRFCWDFLTVELGLPKEKLWVSVFEDDDEAVDIWVNEIGFPIDRISRCGAKDNFWQMGDTGPCGPCSEVFYDHGDHIEGGPPGTPEEDGDRFIEIWNLVFMQFDRQIDGTLVPLKSTGVDTGMGLERLAAVIQHENNNYDIDSFKELTSAVVALTPKEEKIKQNHASVRVIADHIRSTAFMIVDGIMPSNEGRGYVLRRIIRRAIRHGHKLGISETFFYKLVSVLSNQNQKAYPELLSSKELVEQALQKEEGRFIQTLDTGMGILENAIEAISGDEISGDIAFKLYDTYGFPVDLTADVARERGLKIDMAGFDSQMTQQRDRARNAGDFESKKSNVTIGDPTEFLGYEHFENTAIVKAIIKEAQSTNELNQGEKAILILDKSSFYGESGGQCGDHGILSNKDCLFNVTDTQKQASNAYEHYGILDSGSIKLGDKVDVAIDTDRRKKIMRNHSATHLLHEALRQVLGDQVKQKGSLVESDKLRFDFSQDEPILQPDLDQVEAIVNEQILGNTEVNTELTDIKTAKKMGAMALFGEKYGEEVRVLSMGDDDFSVELCGGTHVQRLGDIGRFKITSESGIAFGIRRIEAVTGLEAYQLDKNNEENINMIAHLTKSNSTAVIDKVKQLINNQKSLEKQVATFQKQLASDQSDTLITNAIDVNGLKLLATEVSGVSSKDLRELADTLKDKLVSAIVVLAVVSNNKVSLVSAVTKNLTDKYQAGNILNHVASQIGGKGGGRADMAQGGGTDVEKLAQALESVKDLIE</sequence>
<dbReference type="EC" id="6.1.1.7" evidence="12"/>
<evidence type="ECO:0000256" key="7">
    <source>
        <dbReference type="ARBA" id="ARBA00022833"/>
    </source>
</evidence>
<dbReference type="InterPro" id="IPR018165">
    <property type="entry name" value="Ala-tRNA-synth_IIc_core"/>
</dbReference>
<evidence type="ECO:0000256" key="9">
    <source>
        <dbReference type="ARBA" id="ARBA00022884"/>
    </source>
</evidence>
<feature type="domain" description="Alanyl-transfer RNA synthetases family profile" evidence="13">
    <location>
        <begin position="7"/>
        <end position="709"/>
    </location>
</feature>
<evidence type="ECO:0000256" key="11">
    <source>
        <dbReference type="ARBA" id="ARBA00023146"/>
    </source>
</evidence>
<dbReference type="HAMAP" id="MF_00036_B">
    <property type="entry name" value="Ala_tRNA_synth_B"/>
    <property type="match status" value="1"/>
</dbReference>
<evidence type="ECO:0000256" key="1">
    <source>
        <dbReference type="ARBA" id="ARBA00004496"/>
    </source>
</evidence>
<dbReference type="FunFam" id="3.30.980.10:FF:000004">
    <property type="entry name" value="Alanine--tRNA ligase, cytoplasmic"/>
    <property type="match status" value="1"/>
</dbReference>
<evidence type="ECO:0000256" key="6">
    <source>
        <dbReference type="ARBA" id="ARBA00022741"/>
    </source>
</evidence>
<comment type="domain">
    <text evidence="12">Consists of three domains; the N-terminal catalytic domain, the editing domain and the C-terminal C-Ala domain. The editing domain removes incorrectly charged amino acids, while the C-Ala domain, along with tRNA(Ala), serves as a bridge to cooperatively bring together the editing and aminoacylation centers thus stimulating deacylation of misacylated tRNAs.</text>
</comment>
<dbReference type="SUPFAM" id="SSF55186">
    <property type="entry name" value="ThrRS/AlaRS common domain"/>
    <property type="match status" value="1"/>
</dbReference>
<keyword evidence="11 12" id="KW-0030">Aminoacyl-tRNA synthetase</keyword>
<dbReference type="SUPFAM" id="SSF55681">
    <property type="entry name" value="Class II aaRS and biotin synthetases"/>
    <property type="match status" value="1"/>
</dbReference>
<keyword evidence="15" id="KW-1185">Reference proteome</keyword>
<dbReference type="InterPro" id="IPR018163">
    <property type="entry name" value="Thr/Ala-tRNA-synth_IIc_edit"/>
</dbReference>
<evidence type="ECO:0000256" key="2">
    <source>
        <dbReference type="ARBA" id="ARBA00008226"/>
    </source>
</evidence>
<comment type="subcellular location">
    <subcellularLocation>
        <location evidence="1 12">Cytoplasm</location>
    </subcellularLocation>
</comment>
<dbReference type="NCBIfam" id="TIGR00344">
    <property type="entry name" value="alaS"/>
    <property type="match status" value="1"/>
</dbReference>
<dbReference type="InterPro" id="IPR045864">
    <property type="entry name" value="aa-tRNA-synth_II/BPL/LPL"/>
</dbReference>
<dbReference type="InterPro" id="IPR009000">
    <property type="entry name" value="Transl_B-barrel_sf"/>
</dbReference>
<dbReference type="PRINTS" id="PR00980">
    <property type="entry name" value="TRNASYNTHALA"/>
</dbReference>
<dbReference type="FunFam" id="2.40.30.130:FF:000001">
    <property type="entry name" value="Alanine--tRNA ligase"/>
    <property type="match status" value="1"/>
</dbReference>
<keyword evidence="9 12" id="KW-0694">RNA-binding</keyword>
<comment type="cofactor">
    <cofactor evidence="12">
        <name>Zn(2+)</name>
        <dbReference type="ChEBI" id="CHEBI:29105"/>
    </cofactor>
    <text evidence="12">Binds 1 zinc ion per subunit.</text>
</comment>
<dbReference type="AlphaFoldDB" id="A0A0M4LG53"/>
<feature type="binding site" evidence="12">
    <location>
        <position position="666"/>
    </location>
    <ligand>
        <name>Zn(2+)</name>
        <dbReference type="ChEBI" id="CHEBI:29105"/>
    </ligand>
</feature>
<dbReference type="FunFam" id="3.30.54.20:FF:000001">
    <property type="entry name" value="Alanine--tRNA ligase"/>
    <property type="match status" value="1"/>
</dbReference>
<dbReference type="GO" id="GO:0005524">
    <property type="term" value="F:ATP binding"/>
    <property type="evidence" value="ECO:0007669"/>
    <property type="project" value="UniProtKB-UniRule"/>
</dbReference>